<dbReference type="PROSITE" id="PS51192">
    <property type="entry name" value="HELICASE_ATP_BIND_1"/>
    <property type="match status" value="1"/>
</dbReference>
<comment type="caution">
    <text evidence="7">The sequence shown here is derived from an EMBL/GenBank/DDBJ whole genome shotgun (WGS) entry which is preliminary data.</text>
</comment>
<dbReference type="InterPro" id="IPR050474">
    <property type="entry name" value="Hel308_SKI2-like"/>
</dbReference>
<evidence type="ECO:0000259" key="5">
    <source>
        <dbReference type="PROSITE" id="PS51192"/>
    </source>
</evidence>
<evidence type="ECO:0000313" key="8">
    <source>
        <dbReference type="Proteomes" id="UP000320475"/>
    </source>
</evidence>
<dbReference type="GO" id="GO:0003676">
    <property type="term" value="F:nucleic acid binding"/>
    <property type="evidence" value="ECO:0007669"/>
    <property type="project" value="InterPro"/>
</dbReference>
<dbReference type="InterPro" id="IPR001650">
    <property type="entry name" value="Helicase_C-like"/>
</dbReference>
<proteinExistence type="predicted"/>
<dbReference type="VEuPathDB" id="FungiDB:SeMB42_g00602"/>
<dbReference type="InterPro" id="IPR036390">
    <property type="entry name" value="WH_DNA-bd_sf"/>
</dbReference>
<sequence>MMRPRMTEADVLSMISKSSEFENIRVREEEMTELHNLESEAMCAVKGSIDTNYGKANILLQAYVSKLTLQDFALVSDTAYVAQNAARILRACFEIAMSRNWGPAAAVILSLSKSVDRRMWSFEHPLAQFDLPIEIIHKLDNGPKKMTLEAMRDMNVIELGNVIRHNKMAPTVAKCVEQFPSLYLEAAVAPITRSVLKVTLFITPEFTWNDRVHGSAEPFWIWVEDAENVEILHSEYFLLTKRQQYETQKLGFTIPLPSVTSTTDGLPPQIFVRAISDKWIGAETVIPVSFKHLILPSLQASVHTDLLDLSPLPISSLQDPVLESICAKRFDYFNAVQTQIFHTLYHTEHNALIGAPTGSGKTVAAELAMWASFREHPTSKVVYIAPLKALVRERVIDWRARLTTPLNRRLVELTGDVTPDLKTIEEADIIITTPEKWDGISRNWQSRSYVKSVSLVIIDEIHLLGGDRGPILEIIVSRMNYISCQTQNKVRIVGLSTALANAHDLAEWLGIRHIGLFNFRHSVRPVPLDIYIEGYPGKHYCPRMMSMNKPTYAAIMTHSPTKPVIVFVSSRRQTRLTAQDLISLCAADDNPRRFLKVPEQDLEIITSQTRDPALKLSLGFGIGLHHAGLVDSDRKMVEELFVNNKIQILVATSTLAWGVNFPAHLVVVKGTEFFDAKKRGYVDFPITDVLQMMGRAGRPQFDDSGVATILVHDVKKNFYKKFLHEPFPVESSLHLHLHDHFNAEIVSGTIKSKQDAVDFLTWTYFYRRLPMNPTYYGLESTDAHSISVFLSGIIEKTINDLCEAGACDVEGGFYVRPTVLGRIASYYYLQYRTLDMLKKRLTRDYRVSGREDDHDRPDGDFTRLMRILADAPEYEELPVRHNEDNHNKELEPMLPVPAYDPYKKGQSQFGGPRMVQGYDSPHLKAFMLLVAHLSRMTSFPVTDYATDLISVLDQSVRVMQAMVDVCADQGYLATSKAVMKMMQCIKQGRWPLDSTLLTLPRITPDMLPLLKHQGRPITEISQLVRLAAPDLDRIFKQVSQLSPQHIQDITRIVMSMPAMNIKYKIDSAKQSDGGETILRAGDSYTLKIEATRHRAYRSLNGSTLDYRTYTPRFPKPQFEGWWLVLCDPVADELIALKRLSPSGSGRGAGDVERGNERVNRDGRLNASLEFTIPEEVEGANKEFGIWLISDAYLGLDVYARFDVAIV</sequence>
<dbReference type="SMART" id="SM00490">
    <property type="entry name" value="HELICc"/>
    <property type="match status" value="1"/>
</dbReference>
<dbReference type="SUPFAM" id="SSF52540">
    <property type="entry name" value="P-loop containing nucleoside triphosphate hydrolases"/>
    <property type="match status" value="2"/>
</dbReference>
<protein>
    <recommendedName>
        <fullName evidence="9">Activating signal cointegrator 1 complex subunit 3</fullName>
    </recommendedName>
</protein>
<dbReference type="GO" id="GO:0004386">
    <property type="term" value="F:helicase activity"/>
    <property type="evidence" value="ECO:0007669"/>
    <property type="project" value="UniProtKB-KW"/>
</dbReference>
<dbReference type="Gene3D" id="1.10.150.20">
    <property type="entry name" value="5' to 3' exonuclease, C-terminal subdomain"/>
    <property type="match status" value="1"/>
</dbReference>
<dbReference type="InterPro" id="IPR004179">
    <property type="entry name" value="Sec63-dom"/>
</dbReference>
<dbReference type="EMBL" id="QEAM01000046">
    <property type="protein sequence ID" value="TPX48749.1"/>
    <property type="molecule type" value="Genomic_DNA"/>
</dbReference>
<dbReference type="InterPro" id="IPR057842">
    <property type="entry name" value="WH_MER3"/>
</dbReference>
<evidence type="ECO:0000256" key="1">
    <source>
        <dbReference type="ARBA" id="ARBA00022741"/>
    </source>
</evidence>
<dbReference type="PANTHER" id="PTHR47961">
    <property type="entry name" value="DNA POLYMERASE THETA, PUTATIVE (AFU_ORTHOLOGUE AFUA_1G05260)-RELATED"/>
    <property type="match status" value="1"/>
</dbReference>
<dbReference type="GO" id="GO:0016787">
    <property type="term" value="F:hydrolase activity"/>
    <property type="evidence" value="ECO:0007669"/>
    <property type="project" value="UniProtKB-KW"/>
</dbReference>
<dbReference type="Gene3D" id="1.10.3380.10">
    <property type="entry name" value="Sec63 N-terminal domain-like domain"/>
    <property type="match status" value="2"/>
</dbReference>
<keyword evidence="4" id="KW-0067">ATP-binding</keyword>
<dbReference type="FunFam" id="2.60.40.150:FF:000004">
    <property type="entry name" value="RNA helicase, activating signal cointegrator 1"/>
    <property type="match status" value="1"/>
</dbReference>
<dbReference type="OrthoDB" id="5575at2759"/>
<evidence type="ECO:0000256" key="2">
    <source>
        <dbReference type="ARBA" id="ARBA00022801"/>
    </source>
</evidence>
<dbReference type="InterPro" id="IPR027417">
    <property type="entry name" value="P-loop_NTPase"/>
</dbReference>
<dbReference type="InterPro" id="IPR014756">
    <property type="entry name" value="Ig_E-set"/>
</dbReference>
<dbReference type="FunFam" id="3.40.50.300:FF:000198">
    <property type="entry name" value="Activating signal cointegrator 1 complex subunit"/>
    <property type="match status" value="1"/>
</dbReference>
<dbReference type="SUPFAM" id="SSF158702">
    <property type="entry name" value="Sec63 N-terminal domain-like"/>
    <property type="match status" value="2"/>
</dbReference>
<organism evidence="7 8">
    <name type="scientific">Synchytrium endobioticum</name>
    <dbReference type="NCBI Taxonomy" id="286115"/>
    <lineage>
        <taxon>Eukaryota</taxon>
        <taxon>Fungi</taxon>
        <taxon>Fungi incertae sedis</taxon>
        <taxon>Chytridiomycota</taxon>
        <taxon>Chytridiomycota incertae sedis</taxon>
        <taxon>Chytridiomycetes</taxon>
        <taxon>Synchytriales</taxon>
        <taxon>Synchytriaceae</taxon>
        <taxon>Synchytrium</taxon>
    </lineage>
</organism>
<dbReference type="InterPro" id="IPR035892">
    <property type="entry name" value="C2_domain_sf"/>
</dbReference>
<evidence type="ECO:0008006" key="9">
    <source>
        <dbReference type="Google" id="ProtNLM"/>
    </source>
</evidence>
<dbReference type="SMART" id="SM00487">
    <property type="entry name" value="DEXDc"/>
    <property type="match status" value="1"/>
</dbReference>
<dbReference type="PROSITE" id="PS51194">
    <property type="entry name" value="HELICASE_CTER"/>
    <property type="match status" value="1"/>
</dbReference>
<dbReference type="FunFam" id="1.10.10.10:FF:000012">
    <property type="entry name" value="U5 small nuclear ribonucleoprotein helicase"/>
    <property type="match status" value="1"/>
</dbReference>
<dbReference type="CDD" id="cd18022">
    <property type="entry name" value="DEXHc_ASCC3_2"/>
    <property type="match status" value="1"/>
</dbReference>
<dbReference type="FunFam" id="3.40.50.300:FF:000231">
    <property type="entry name" value="Activating signal cointegrator 1 complex subunit 3"/>
    <property type="match status" value="1"/>
</dbReference>
<gene>
    <name evidence="7" type="ORF">SeLEV6574_g01875</name>
</gene>
<name>A0A507DAN7_9FUNG</name>
<dbReference type="GO" id="GO:0005634">
    <property type="term" value="C:nucleus"/>
    <property type="evidence" value="ECO:0007669"/>
    <property type="project" value="TreeGrafter"/>
</dbReference>
<feature type="domain" description="Helicase C-terminal" evidence="6">
    <location>
        <begin position="550"/>
        <end position="741"/>
    </location>
</feature>
<dbReference type="Pfam" id="PF02889">
    <property type="entry name" value="Sec63"/>
    <property type="match status" value="2"/>
</dbReference>
<dbReference type="Pfam" id="PF23445">
    <property type="entry name" value="WHD_SNRNP200"/>
    <property type="match status" value="1"/>
</dbReference>
<evidence type="ECO:0000259" key="6">
    <source>
        <dbReference type="PROSITE" id="PS51194"/>
    </source>
</evidence>
<dbReference type="SUPFAM" id="SSF81296">
    <property type="entry name" value="E set domains"/>
    <property type="match status" value="1"/>
</dbReference>
<dbReference type="InterPro" id="IPR036388">
    <property type="entry name" value="WH-like_DNA-bd_sf"/>
</dbReference>
<dbReference type="GO" id="GO:0032991">
    <property type="term" value="C:protein-containing complex"/>
    <property type="evidence" value="ECO:0007669"/>
    <property type="project" value="UniProtKB-ARBA"/>
</dbReference>
<dbReference type="InterPro" id="IPR003593">
    <property type="entry name" value="AAA+_ATPase"/>
</dbReference>
<dbReference type="Pfam" id="PF00270">
    <property type="entry name" value="DEAD"/>
    <property type="match status" value="1"/>
</dbReference>
<keyword evidence="3" id="KW-0347">Helicase</keyword>
<dbReference type="PANTHER" id="PTHR47961:SF4">
    <property type="entry name" value="ACTIVATING SIGNAL COINTEGRATOR 1 COMPLEX SUBUNIT 3"/>
    <property type="match status" value="1"/>
</dbReference>
<accession>A0A507DAN7</accession>
<dbReference type="Gene3D" id="2.60.40.150">
    <property type="entry name" value="C2 domain"/>
    <property type="match status" value="2"/>
</dbReference>
<dbReference type="FunFam" id="1.10.3380.10:FF:000002">
    <property type="entry name" value="Activating signal cointegrator 1 complex subunit 3"/>
    <property type="match status" value="1"/>
</dbReference>
<dbReference type="GO" id="GO:0005524">
    <property type="term" value="F:ATP binding"/>
    <property type="evidence" value="ECO:0007669"/>
    <property type="project" value="UniProtKB-KW"/>
</dbReference>
<dbReference type="Proteomes" id="UP000320475">
    <property type="component" value="Unassembled WGS sequence"/>
</dbReference>
<dbReference type="Gene3D" id="1.10.10.10">
    <property type="entry name" value="Winged helix-like DNA-binding domain superfamily/Winged helix DNA-binding domain"/>
    <property type="match status" value="1"/>
</dbReference>
<reference evidence="7 8" key="1">
    <citation type="journal article" date="2019" name="Sci. Rep.">
        <title>Comparative genomics of chytrid fungi reveal insights into the obligate biotrophic and pathogenic lifestyle of Synchytrium endobioticum.</title>
        <authorList>
            <person name="van de Vossenberg B.T.L.H."/>
            <person name="Warris S."/>
            <person name="Nguyen H.D.T."/>
            <person name="van Gent-Pelzer M.P.E."/>
            <person name="Joly D.L."/>
            <person name="van de Geest H.C."/>
            <person name="Bonants P.J.M."/>
            <person name="Smith D.S."/>
            <person name="Levesque C.A."/>
            <person name="van der Lee T.A.J."/>
        </authorList>
    </citation>
    <scope>NUCLEOTIDE SEQUENCE [LARGE SCALE GENOMIC DNA]</scope>
    <source>
        <strain evidence="7 8">LEV6574</strain>
    </source>
</reference>
<dbReference type="Gene3D" id="3.40.50.300">
    <property type="entry name" value="P-loop containing nucleotide triphosphate hydrolases"/>
    <property type="match status" value="2"/>
</dbReference>
<evidence type="ECO:0000256" key="3">
    <source>
        <dbReference type="ARBA" id="ARBA00022806"/>
    </source>
</evidence>
<dbReference type="SUPFAM" id="SSF46785">
    <property type="entry name" value="Winged helix' DNA-binding domain"/>
    <property type="match status" value="1"/>
</dbReference>
<dbReference type="Pfam" id="PF00271">
    <property type="entry name" value="Helicase_C"/>
    <property type="match status" value="1"/>
</dbReference>
<keyword evidence="1" id="KW-0547">Nucleotide-binding</keyword>
<dbReference type="InterPro" id="IPR014001">
    <property type="entry name" value="Helicase_ATP-bd"/>
</dbReference>
<dbReference type="CDD" id="cd18795">
    <property type="entry name" value="SF2_C_Ski2"/>
    <property type="match status" value="1"/>
</dbReference>
<evidence type="ECO:0000256" key="4">
    <source>
        <dbReference type="ARBA" id="ARBA00022840"/>
    </source>
</evidence>
<dbReference type="AlphaFoldDB" id="A0A507DAN7"/>
<dbReference type="SMART" id="SM00382">
    <property type="entry name" value="AAA"/>
    <property type="match status" value="1"/>
</dbReference>
<dbReference type="InterPro" id="IPR011545">
    <property type="entry name" value="DEAD/DEAH_box_helicase_dom"/>
</dbReference>
<keyword evidence="2" id="KW-0378">Hydrolase</keyword>
<dbReference type="SMART" id="SM00973">
    <property type="entry name" value="Sec63"/>
    <property type="match status" value="2"/>
</dbReference>
<evidence type="ECO:0000313" key="7">
    <source>
        <dbReference type="EMBL" id="TPX48749.1"/>
    </source>
</evidence>
<feature type="domain" description="Helicase ATP-binding" evidence="5">
    <location>
        <begin position="342"/>
        <end position="517"/>
    </location>
</feature>